<reference evidence="3 4" key="1">
    <citation type="submission" date="2020-12" db="EMBL/GenBank/DDBJ databases">
        <title>Microbacterium sp. HY060.</title>
        <authorList>
            <person name="Zhou J."/>
        </authorList>
    </citation>
    <scope>NUCLEOTIDE SEQUENCE [LARGE SCALE GENOMIC DNA]</scope>
    <source>
        <strain evidence="3 4">HY60</strain>
    </source>
</reference>
<name>A0ABX6YH97_9MICO</name>
<dbReference type="SUPFAM" id="SSF53850">
    <property type="entry name" value="Periplasmic binding protein-like II"/>
    <property type="match status" value="1"/>
</dbReference>
<dbReference type="CDD" id="cd00995">
    <property type="entry name" value="PBP2_NikA_DppA_OppA_like"/>
    <property type="match status" value="1"/>
</dbReference>
<dbReference type="RefSeq" id="WP_166987269.1">
    <property type="nucleotide sequence ID" value="NZ_CP061169.1"/>
</dbReference>
<evidence type="ECO:0000256" key="1">
    <source>
        <dbReference type="SAM" id="SignalP"/>
    </source>
</evidence>
<accession>A0ABX6YH97</accession>
<gene>
    <name evidence="3" type="ORF">HCR76_15475</name>
</gene>
<dbReference type="InterPro" id="IPR000914">
    <property type="entry name" value="SBP_5_dom"/>
</dbReference>
<organism evidence="3 4">
    <name type="scientific">Paramicrobacterium chengjingii</name>
    <dbReference type="NCBI Taxonomy" id="2769067"/>
    <lineage>
        <taxon>Bacteria</taxon>
        <taxon>Bacillati</taxon>
        <taxon>Actinomycetota</taxon>
        <taxon>Actinomycetes</taxon>
        <taxon>Micrococcales</taxon>
        <taxon>Microbacteriaceae</taxon>
        <taxon>Paramicrobacterium</taxon>
    </lineage>
</organism>
<dbReference type="PANTHER" id="PTHR30290">
    <property type="entry name" value="PERIPLASMIC BINDING COMPONENT OF ABC TRANSPORTER"/>
    <property type="match status" value="1"/>
</dbReference>
<evidence type="ECO:0000259" key="2">
    <source>
        <dbReference type="Pfam" id="PF00496"/>
    </source>
</evidence>
<dbReference type="PIRSF" id="PIRSF002741">
    <property type="entry name" value="MppA"/>
    <property type="match status" value="1"/>
</dbReference>
<keyword evidence="1" id="KW-0732">Signal</keyword>
<dbReference type="EMBL" id="CP061169">
    <property type="protein sequence ID" value="QPZ38167.1"/>
    <property type="molecule type" value="Genomic_DNA"/>
</dbReference>
<dbReference type="Gene3D" id="3.10.105.10">
    <property type="entry name" value="Dipeptide-binding Protein, Domain 3"/>
    <property type="match status" value="1"/>
</dbReference>
<feature type="domain" description="Solute-binding protein family 5" evidence="2">
    <location>
        <begin position="79"/>
        <end position="422"/>
    </location>
</feature>
<evidence type="ECO:0000313" key="4">
    <source>
        <dbReference type="Proteomes" id="UP000662814"/>
    </source>
</evidence>
<dbReference type="Gene3D" id="3.40.190.10">
    <property type="entry name" value="Periplasmic binding protein-like II"/>
    <property type="match status" value="1"/>
</dbReference>
<keyword evidence="4" id="KW-1185">Reference proteome</keyword>
<protein>
    <submittedName>
        <fullName evidence="3">ABC transporter substrate-binding protein</fullName>
    </submittedName>
</protein>
<proteinExistence type="predicted"/>
<dbReference type="PROSITE" id="PS51257">
    <property type="entry name" value="PROKAR_LIPOPROTEIN"/>
    <property type="match status" value="1"/>
</dbReference>
<feature type="signal peptide" evidence="1">
    <location>
        <begin position="1"/>
        <end position="26"/>
    </location>
</feature>
<dbReference type="PANTHER" id="PTHR30290:SF65">
    <property type="entry name" value="MONOACYL PHOSPHATIDYLINOSITOL TETRAMANNOSIDE-BINDING PROTEIN LPQW-RELATED"/>
    <property type="match status" value="1"/>
</dbReference>
<feature type="chain" id="PRO_5047545642" evidence="1">
    <location>
        <begin position="27"/>
        <end position="521"/>
    </location>
</feature>
<dbReference type="InterPro" id="IPR039424">
    <property type="entry name" value="SBP_5"/>
</dbReference>
<dbReference type="Pfam" id="PF00496">
    <property type="entry name" value="SBP_bac_5"/>
    <property type="match status" value="1"/>
</dbReference>
<sequence length="521" mass="54628">MVKAHRRAAAVAVLTALALVGTGCTAAGGTSSGAGNDTVRTTLTTDPTTFDPAKANAKDDYQVARYLFDTVVRLGEDGELVGGIASKWESDADQAVLTLRDDATCSDGTTITPAIVADSLNYFADPETRNNFAKLVFGPGTPEIQANDDAGTVTIDLAQPWSEVLRGLTLAQTGIICPAGLDDLDGLAKGSVDGAFSGPYSLTSASHGVKYEMTLRDEYDAWPEFGAAIEGTPPSKIIFRPGVDKTTVANQLLTGEVDVAEIAPADLERFEGDDNFDITTVPFAGIWLLFNQREGSPFVDPELRHAVAQALSAKAFNDAAYAGQGIPYNTIVAPNVPCALPDDSHVTPVDLDAARKVLEGKTFKMVGTTSIGPNGAGNTYVQEALRAVGAEVELDLVDNGTWATKTQTQPDTWDMTVQGDANFVGTVAASLTRIAGVPTEDGGRNIGGAANESVLDDIKTAQAASDDADRCAAYEHAQATIMDKNDIVPFVAEPQIVVQRSGYSVADLGGIIDYATTRIEG</sequence>
<dbReference type="Proteomes" id="UP000662814">
    <property type="component" value="Chromosome"/>
</dbReference>
<evidence type="ECO:0000313" key="3">
    <source>
        <dbReference type="EMBL" id="QPZ38167.1"/>
    </source>
</evidence>
<dbReference type="InterPro" id="IPR030678">
    <property type="entry name" value="Peptide/Ni-bd"/>
</dbReference>